<dbReference type="KEGG" id="hqn:M0220_06540"/>
<dbReference type="NCBIfam" id="TIGR02547">
    <property type="entry name" value="casA_cse1"/>
    <property type="match status" value="1"/>
</dbReference>
<evidence type="ECO:0000313" key="3">
    <source>
        <dbReference type="Proteomes" id="UP001164935"/>
    </source>
</evidence>
<organism evidence="2 3">
    <name type="scientific">Halomonas qinghailakensis</name>
    <dbReference type="NCBI Taxonomy" id="2937790"/>
    <lineage>
        <taxon>Bacteria</taxon>
        <taxon>Pseudomonadati</taxon>
        <taxon>Pseudomonadota</taxon>
        <taxon>Gammaproteobacteria</taxon>
        <taxon>Oceanospirillales</taxon>
        <taxon>Halomonadaceae</taxon>
        <taxon>Halomonas</taxon>
    </lineage>
</organism>
<sequence>MNLLNDPWLPFLLKSGEVDYRAPSALADPDVINLALPRADFQGAAYQFLIGLLQTALSPKTHDDWLDRLLEPPSVAALDKVFEPFNSAFELDGDGPRFMQDLDPLEDVKNATVSGLLIDAPGANGIKNNTDFFVKRGRVDAMCDSCAAIALYTMQINAPAGGAGIRVGLRGGGPLTTLVMPELSTARLWERLWLNVITQKEAIQKGQQWSTPHPEEPSLFFWMANTRVSDKKGTEVLPEDTHPLHAYWSMPRRFRLLFDEADECTCDICGRKTQRLVRELRAKKQGANYDGPWLHPLTPYRRDPKKPNELPLSSKGQPGGLGYRHWSGFVLNDEDNSGAIAAAVLKSYIDSKQPLVTQERRFDDNIQALLREARLWVFGYDMDNMKPRGWYSIEMPLVEIPQGQQGKLRAWIQQLTELARNIAWMVRTQVKNAWFSRPSDAKGDMSAIDSQFYDATQAVFFKALIGLQQSLQDAPSAPHIPSSVAENWYFALKYEAMRVFEDLALSGAHESMDLERATAAHRQLQHFLSGKSKGSKVVSDFIKQGSFDPSAKAKRNATSAATTTGDA</sequence>
<protein>
    <submittedName>
        <fullName evidence="2">Type I-E CRISPR-associated protein Cse1/CasA</fullName>
    </submittedName>
</protein>
<proteinExistence type="predicted"/>
<dbReference type="EMBL" id="CP096973">
    <property type="protein sequence ID" value="UYO75800.1"/>
    <property type="molecule type" value="Genomic_DNA"/>
</dbReference>
<dbReference type="InterPro" id="IPR013381">
    <property type="entry name" value="CRISPR-assoc_prot_Cse1"/>
</dbReference>
<evidence type="ECO:0000313" key="2">
    <source>
        <dbReference type="EMBL" id="UYO75800.1"/>
    </source>
</evidence>
<feature type="compositionally biased region" description="Polar residues" evidence="1">
    <location>
        <begin position="556"/>
        <end position="567"/>
    </location>
</feature>
<dbReference type="AlphaFoldDB" id="A0AA46YRU0"/>
<name>A0AA46YRU0_9GAMM</name>
<accession>A0AA46YRU0</accession>
<reference evidence="2" key="1">
    <citation type="submission" date="2022-05" db="EMBL/GenBank/DDBJ databases">
        <title>Complete sequence of a novel PHA-producing Halomonas strain.</title>
        <authorList>
            <person name="Zheng Z."/>
        </authorList>
    </citation>
    <scope>NUCLEOTIDE SEQUENCE</scope>
    <source>
        <strain evidence="2">ZZQ-149</strain>
    </source>
</reference>
<keyword evidence="3" id="KW-1185">Reference proteome</keyword>
<dbReference type="RefSeq" id="WP_264018995.1">
    <property type="nucleotide sequence ID" value="NZ_CP096973.1"/>
</dbReference>
<feature type="region of interest" description="Disordered" evidence="1">
    <location>
        <begin position="547"/>
        <end position="567"/>
    </location>
</feature>
<dbReference type="Proteomes" id="UP001164935">
    <property type="component" value="Chromosome"/>
</dbReference>
<dbReference type="Pfam" id="PF09481">
    <property type="entry name" value="CRISPR_Cse1"/>
    <property type="match status" value="1"/>
</dbReference>
<gene>
    <name evidence="2" type="primary">casA</name>
    <name evidence="2" type="ORF">M0220_06540</name>
</gene>
<feature type="region of interest" description="Disordered" evidence="1">
    <location>
        <begin position="296"/>
        <end position="317"/>
    </location>
</feature>
<dbReference type="CDD" id="cd09729">
    <property type="entry name" value="Cse1_I-E"/>
    <property type="match status" value="1"/>
</dbReference>
<evidence type="ECO:0000256" key="1">
    <source>
        <dbReference type="SAM" id="MobiDB-lite"/>
    </source>
</evidence>